<dbReference type="Pfam" id="PF00528">
    <property type="entry name" value="BPD_transp_1"/>
    <property type="match status" value="1"/>
</dbReference>
<comment type="subcellular location">
    <subcellularLocation>
        <location evidence="1 5">Cell membrane</location>
        <topology evidence="1 5">Multi-pass membrane protein</topology>
    </subcellularLocation>
</comment>
<feature type="domain" description="ABC transmembrane type-1" evidence="6">
    <location>
        <begin position="94"/>
        <end position="287"/>
    </location>
</feature>
<proteinExistence type="inferred from homology"/>
<feature type="transmembrane region" description="Helical" evidence="5">
    <location>
        <begin position="155"/>
        <end position="172"/>
    </location>
</feature>
<keyword evidence="8" id="KW-1185">Reference proteome</keyword>
<dbReference type="Gene3D" id="1.10.3720.10">
    <property type="entry name" value="MetI-like"/>
    <property type="match status" value="1"/>
</dbReference>
<feature type="transmembrane region" description="Helical" evidence="5">
    <location>
        <begin position="275"/>
        <end position="294"/>
    </location>
</feature>
<keyword evidence="5" id="KW-0813">Transport</keyword>
<evidence type="ECO:0000259" key="6">
    <source>
        <dbReference type="PROSITE" id="PS50928"/>
    </source>
</evidence>
<dbReference type="Proteomes" id="UP000248021">
    <property type="component" value="Unassembled WGS sequence"/>
</dbReference>
<evidence type="ECO:0000256" key="2">
    <source>
        <dbReference type="ARBA" id="ARBA00022692"/>
    </source>
</evidence>
<evidence type="ECO:0000256" key="1">
    <source>
        <dbReference type="ARBA" id="ARBA00004651"/>
    </source>
</evidence>
<dbReference type="RefSeq" id="WP_110376713.1">
    <property type="nucleotide sequence ID" value="NZ_JAHBRY010000003.1"/>
</dbReference>
<keyword evidence="4 5" id="KW-0472">Membrane</keyword>
<dbReference type="SUPFAM" id="SSF161098">
    <property type="entry name" value="MetI-like"/>
    <property type="match status" value="1"/>
</dbReference>
<gene>
    <name evidence="7" type="ORF">C7450_11046</name>
</gene>
<comment type="similarity">
    <text evidence="5">Belongs to the binding-protein-dependent transport system permease family.</text>
</comment>
<dbReference type="GO" id="GO:0005886">
    <property type="term" value="C:plasma membrane"/>
    <property type="evidence" value="ECO:0007669"/>
    <property type="project" value="UniProtKB-SubCell"/>
</dbReference>
<organism evidence="7 8">
    <name type="scientific">Chelatococcus asaccharovorans</name>
    <dbReference type="NCBI Taxonomy" id="28210"/>
    <lineage>
        <taxon>Bacteria</taxon>
        <taxon>Pseudomonadati</taxon>
        <taxon>Pseudomonadota</taxon>
        <taxon>Alphaproteobacteria</taxon>
        <taxon>Hyphomicrobiales</taxon>
        <taxon>Chelatococcaceae</taxon>
        <taxon>Chelatococcus</taxon>
    </lineage>
</organism>
<keyword evidence="3 5" id="KW-1133">Transmembrane helix</keyword>
<feature type="transmembrane region" description="Helical" evidence="5">
    <location>
        <begin position="129"/>
        <end position="149"/>
    </location>
</feature>
<evidence type="ECO:0000313" key="7">
    <source>
        <dbReference type="EMBL" id="PXW55109.1"/>
    </source>
</evidence>
<evidence type="ECO:0000256" key="4">
    <source>
        <dbReference type="ARBA" id="ARBA00023136"/>
    </source>
</evidence>
<dbReference type="InterPro" id="IPR035906">
    <property type="entry name" value="MetI-like_sf"/>
</dbReference>
<reference evidence="7 8" key="1">
    <citation type="submission" date="2018-05" db="EMBL/GenBank/DDBJ databases">
        <title>Genomic Encyclopedia of Type Strains, Phase IV (KMG-IV): sequencing the most valuable type-strain genomes for metagenomic binning, comparative biology and taxonomic classification.</title>
        <authorList>
            <person name="Goeker M."/>
        </authorList>
    </citation>
    <scope>NUCLEOTIDE SEQUENCE [LARGE SCALE GENOMIC DNA]</scope>
    <source>
        <strain evidence="7 8">DSM 6462</strain>
    </source>
</reference>
<keyword evidence="2 5" id="KW-0812">Transmembrane</keyword>
<dbReference type="GO" id="GO:0055085">
    <property type="term" value="P:transmembrane transport"/>
    <property type="evidence" value="ECO:0007669"/>
    <property type="project" value="InterPro"/>
</dbReference>
<feature type="transmembrane region" description="Helical" evidence="5">
    <location>
        <begin position="216"/>
        <end position="235"/>
    </location>
</feature>
<dbReference type="PANTHER" id="PTHR42729">
    <property type="entry name" value="OLIGO/DIPEPTIDE TRANSPORT, PERMEASE PROTEIN (DPPC-2)"/>
    <property type="match status" value="1"/>
</dbReference>
<sequence>MTDRVVQIAEEADWGSLHGKLLACGRYLIRNPSLILGLALLLALALFTLLGRLMLDVKLAAPLSAPPAQPPGPGLPLGSDPQGRNLMAVMIEGTWLTIRTGVIAGGLGVIVGSAIGFISAYLGGFTDRAITWCVDVLLTVPAILFLVMISAVVQTGLTSIGMALIVAALAWRRPARQVRSQMLVMRSSGYVDMAKLSGLGPLRIIFFEIAPNLLPFLVSSFVTAVAAAILASVGLEAMGLGPQNEPTLGMTIFWIMEFSAFLRGLWWWILPPVGILIVLFVGLYLVNAGLDELANPRLRRRA</sequence>
<evidence type="ECO:0000256" key="5">
    <source>
        <dbReference type="RuleBase" id="RU363032"/>
    </source>
</evidence>
<name>A0A2V3U0K9_9HYPH</name>
<feature type="transmembrane region" description="Helical" evidence="5">
    <location>
        <begin position="34"/>
        <end position="55"/>
    </location>
</feature>
<evidence type="ECO:0000256" key="3">
    <source>
        <dbReference type="ARBA" id="ARBA00022989"/>
    </source>
</evidence>
<dbReference type="InterPro" id="IPR000515">
    <property type="entry name" value="MetI-like"/>
</dbReference>
<dbReference type="PANTHER" id="PTHR42729:SF1">
    <property type="entry name" value="OLIGO_DIPEPTIDE TRANSPORT, PERMEASE PROTEIN (DPPC-2)"/>
    <property type="match status" value="1"/>
</dbReference>
<protein>
    <submittedName>
        <fullName evidence="7">Peptide/nickel transport system permease protein</fullName>
    </submittedName>
</protein>
<dbReference type="CDD" id="cd06261">
    <property type="entry name" value="TM_PBP2"/>
    <property type="match status" value="1"/>
</dbReference>
<dbReference type="EMBL" id="QJJK01000010">
    <property type="protein sequence ID" value="PXW55109.1"/>
    <property type="molecule type" value="Genomic_DNA"/>
</dbReference>
<accession>A0A2V3U0K9</accession>
<dbReference type="AlphaFoldDB" id="A0A2V3U0K9"/>
<dbReference type="PROSITE" id="PS50928">
    <property type="entry name" value="ABC_TM1"/>
    <property type="match status" value="1"/>
</dbReference>
<evidence type="ECO:0000313" key="8">
    <source>
        <dbReference type="Proteomes" id="UP000248021"/>
    </source>
</evidence>
<feature type="transmembrane region" description="Helical" evidence="5">
    <location>
        <begin position="102"/>
        <end position="122"/>
    </location>
</feature>
<comment type="caution">
    <text evidence="7">The sequence shown here is derived from an EMBL/GenBank/DDBJ whole genome shotgun (WGS) entry which is preliminary data.</text>
</comment>
<dbReference type="OrthoDB" id="9805884at2"/>